<gene>
    <name evidence="8" type="ORF">SAMN05421760_11715</name>
</gene>
<dbReference type="PANTHER" id="PTHR45694">
    <property type="entry name" value="GLUTAREDOXIN 2"/>
    <property type="match status" value="1"/>
</dbReference>
<dbReference type="GO" id="GO:0015038">
    <property type="term" value="F:glutathione disulfide oxidoreductase activity"/>
    <property type="evidence" value="ECO:0007669"/>
    <property type="project" value="UniProtKB-UniRule"/>
</dbReference>
<dbReference type="Proteomes" id="UP000185999">
    <property type="component" value="Unassembled WGS sequence"/>
</dbReference>
<evidence type="ECO:0000256" key="5">
    <source>
        <dbReference type="ARBA" id="ARBA00023284"/>
    </source>
</evidence>
<keyword evidence="2 6" id="KW-0813">Transport</keyword>
<dbReference type="OrthoDB" id="9814618at2"/>
<dbReference type="Pfam" id="PF00462">
    <property type="entry name" value="Glutaredoxin"/>
    <property type="match status" value="1"/>
</dbReference>
<dbReference type="Gene3D" id="3.40.30.10">
    <property type="entry name" value="Glutaredoxin"/>
    <property type="match status" value="1"/>
</dbReference>
<feature type="domain" description="Glutaredoxin" evidence="7">
    <location>
        <begin position="4"/>
        <end position="62"/>
    </location>
</feature>
<dbReference type="RefSeq" id="WP_054341922.1">
    <property type="nucleotide sequence ID" value="NZ_FTOE01000017.1"/>
</dbReference>
<evidence type="ECO:0000256" key="3">
    <source>
        <dbReference type="ARBA" id="ARBA00022982"/>
    </source>
</evidence>
<dbReference type="InterPro" id="IPR011900">
    <property type="entry name" value="GRX_bact"/>
</dbReference>
<dbReference type="InterPro" id="IPR014025">
    <property type="entry name" value="Glutaredoxin_subgr"/>
</dbReference>
<dbReference type="SUPFAM" id="SSF52833">
    <property type="entry name" value="Thioredoxin-like"/>
    <property type="match status" value="1"/>
</dbReference>
<dbReference type="FunFam" id="3.40.30.10:FF:000018">
    <property type="entry name" value="Glutaredoxin"/>
    <property type="match status" value="1"/>
</dbReference>
<dbReference type="EMBL" id="FTOE01000017">
    <property type="protein sequence ID" value="SIT12056.1"/>
    <property type="molecule type" value="Genomic_DNA"/>
</dbReference>
<comment type="similarity">
    <text evidence="1 6">Belongs to the glutaredoxin family.</text>
</comment>
<keyword evidence="3 6" id="KW-0249">Electron transport</keyword>
<dbReference type="CDD" id="cd03418">
    <property type="entry name" value="GRX_GRXb_1_3_like"/>
    <property type="match status" value="1"/>
</dbReference>
<evidence type="ECO:0000256" key="4">
    <source>
        <dbReference type="ARBA" id="ARBA00023157"/>
    </source>
</evidence>
<keyword evidence="6" id="KW-0963">Cytoplasm</keyword>
<dbReference type="STRING" id="619304.SAMN05421760_11715"/>
<dbReference type="GO" id="GO:0005737">
    <property type="term" value="C:cytoplasm"/>
    <property type="evidence" value="ECO:0007669"/>
    <property type="project" value="TreeGrafter"/>
</dbReference>
<organism evidence="8 9">
    <name type="scientific">Neptunomonas antarctica</name>
    <dbReference type="NCBI Taxonomy" id="619304"/>
    <lineage>
        <taxon>Bacteria</taxon>
        <taxon>Pseudomonadati</taxon>
        <taxon>Pseudomonadota</taxon>
        <taxon>Gammaproteobacteria</taxon>
        <taxon>Oceanospirillales</taxon>
        <taxon>Oceanospirillaceae</taxon>
        <taxon>Neptunomonas</taxon>
    </lineage>
</organism>
<dbReference type="PROSITE" id="PS51354">
    <property type="entry name" value="GLUTAREDOXIN_2"/>
    <property type="match status" value="1"/>
</dbReference>
<evidence type="ECO:0000313" key="8">
    <source>
        <dbReference type="EMBL" id="SIT12056.1"/>
    </source>
</evidence>
<evidence type="ECO:0000256" key="1">
    <source>
        <dbReference type="ARBA" id="ARBA00007787"/>
    </source>
</evidence>
<keyword evidence="4" id="KW-1015">Disulfide bond</keyword>
<protein>
    <recommendedName>
        <fullName evidence="6">Glutaredoxin</fullName>
    </recommendedName>
</protein>
<dbReference type="GO" id="GO:0045454">
    <property type="term" value="P:cell redox homeostasis"/>
    <property type="evidence" value="ECO:0007669"/>
    <property type="project" value="InterPro"/>
</dbReference>
<comment type="function">
    <text evidence="6">Has a glutathione-disulfide oxidoreductase activity in the presence of NADPH and glutathione reductase. Reduces low molecular weight disulfides and proteins.</text>
</comment>
<dbReference type="InterPro" id="IPR002109">
    <property type="entry name" value="Glutaredoxin"/>
</dbReference>
<dbReference type="AlphaFoldDB" id="A0A1N7PNA6"/>
<dbReference type="PANTHER" id="PTHR45694:SF18">
    <property type="entry name" value="GLUTAREDOXIN-1-RELATED"/>
    <property type="match status" value="1"/>
</dbReference>
<keyword evidence="9" id="KW-1185">Reference proteome</keyword>
<keyword evidence="5 6" id="KW-0676">Redox-active center</keyword>
<reference evidence="9" key="1">
    <citation type="submission" date="2017-01" db="EMBL/GenBank/DDBJ databases">
        <authorList>
            <person name="Varghese N."/>
            <person name="Submissions S."/>
        </authorList>
    </citation>
    <scope>NUCLEOTIDE SEQUENCE [LARGE SCALE GENOMIC DNA]</scope>
    <source>
        <strain evidence="9">DSM 22306</strain>
    </source>
</reference>
<dbReference type="PRINTS" id="PR00160">
    <property type="entry name" value="GLUTAREDOXIN"/>
</dbReference>
<dbReference type="NCBIfam" id="TIGR02181">
    <property type="entry name" value="GRX_bact"/>
    <property type="match status" value="1"/>
</dbReference>
<sequence>MKTIIYSSDWCPFCVNAKRLLDQKGVKYEEIKVDTQPTKRAEMVKLSGRTSVPQIFIGNTHVGGCDELYALERQGQLDTLLSK</sequence>
<evidence type="ECO:0000256" key="2">
    <source>
        <dbReference type="ARBA" id="ARBA00022448"/>
    </source>
</evidence>
<evidence type="ECO:0000256" key="6">
    <source>
        <dbReference type="RuleBase" id="RU364065"/>
    </source>
</evidence>
<dbReference type="InterPro" id="IPR036249">
    <property type="entry name" value="Thioredoxin-like_sf"/>
</dbReference>
<dbReference type="InterPro" id="IPR011767">
    <property type="entry name" value="GLR_AS"/>
</dbReference>
<dbReference type="PROSITE" id="PS00195">
    <property type="entry name" value="GLUTAREDOXIN_1"/>
    <property type="match status" value="1"/>
</dbReference>
<evidence type="ECO:0000313" key="9">
    <source>
        <dbReference type="Proteomes" id="UP000185999"/>
    </source>
</evidence>
<dbReference type="GO" id="GO:0034599">
    <property type="term" value="P:cellular response to oxidative stress"/>
    <property type="evidence" value="ECO:0007669"/>
    <property type="project" value="TreeGrafter"/>
</dbReference>
<proteinExistence type="inferred from homology"/>
<evidence type="ECO:0000259" key="7">
    <source>
        <dbReference type="Pfam" id="PF00462"/>
    </source>
</evidence>
<name>A0A1N7PNA6_9GAMM</name>
<accession>A0A1N7PNA6</accession>